<accession>A0AAV4VPZ7</accession>
<dbReference type="EMBL" id="BPLQ01013431">
    <property type="protein sequence ID" value="GIY72024.1"/>
    <property type="molecule type" value="Genomic_DNA"/>
</dbReference>
<organism evidence="1 2">
    <name type="scientific">Caerostris darwini</name>
    <dbReference type="NCBI Taxonomy" id="1538125"/>
    <lineage>
        <taxon>Eukaryota</taxon>
        <taxon>Metazoa</taxon>
        <taxon>Ecdysozoa</taxon>
        <taxon>Arthropoda</taxon>
        <taxon>Chelicerata</taxon>
        <taxon>Arachnida</taxon>
        <taxon>Araneae</taxon>
        <taxon>Araneomorphae</taxon>
        <taxon>Entelegynae</taxon>
        <taxon>Araneoidea</taxon>
        <taxon>Araneidae</taxon>
        <taxon>Caerostris</taxon>
    </lineage>
</organism>
<gene>
    <name evidence="1" type="ORF">CDAR_114111</name>
</gene>
<name>A0AAV4VPZ7_9ARAC</name>
<evidence type="ECO:0000313" key="2">
    <source>
        <dbReference type="Proteomes" id="UP001054837"/>
    </source>
</evidence>
<evidence type="ECO:0000313" key="1">
    <source>
        <dbReference type="EMBL" id="GIY72024.1"/>
    </source>
</evidence>
<reference evidence="1 2" key="1">
    <citation type="submission" date="2021-06" db="EMBL/GenBank/DDBJ databases">
        <title>Caerostris darwini draft genome.</title>
        <authorList>
            <person name="Kono N."/>
            <person name="Arakawa K."/>
        </authorList>
    </citation>
    <scope>NUCLEOTIDE SEQUENCE [LARGE SCALE GENOMIC DNA]</scope>
</reference>
<proteinExistence type="predicted"/>
<dbReference type="Proteomes" id="UP001054837">
    <property type="component" value="Unassembled WGS sequence"/>
</dbReference>
<dbReference type="AlphaFoldDB" id="A0AAV4VPZ7"/>
<comment type="caution">
    <text evidence="1">The sequence shown here is derived from an EMBL/GenBank/DDBJ whole genome shotgun (WGS) entry which is preliminary data.</text>
</comment>
<keyword evidence="2" id="KW-1185">Reference proteome</keyword>
<sequence length="91" mass="10892">MCRRHLVVRGERDICLSNWVNRCRREYVGCLLLTRSSFLWSREETALRRLRTNSSEHSNRTTPSLPCLRRILRRENIWCTPHALRLGKART</sequence>
<protein>
    <submittedName>
        <fullName evidence="1">Uncharacterized protein</fullName>
    </submittedName>
</protein>